<keyword evidence="10 12" id="KW-0472">Membrane</keyword>
<keyword evidence="4 12" id="KW-0812">Transmembrane</keyword>
<dbReference type="InterPro" id="IPR011009">
    <property type="entry name" value="Kinase-like_dom_sf"/>
</dbReference>
<evidence type="ECO:0000259" key="14">
    <source>
        <dbReference type="PROSITE" id="PS50011"/>
    </source>
</evidence>
<dbReference type="OrthoDB" id="4062651at2759"/>
<evidence type="ECO:0000256" key="10">
    <source>
        <dbReference type="ARBA" id="ARBA00023136"/>
    </source>
</evidence>
<evidence type="ECO:0000313" key="16">
    <source>
        <dbReference type="Proteomes" id="UP000236161"/>
    </source>
</evidence>
<feature type="domain" description="Protein kinase" evidence="14">
    <location>
        <begin position="347"/>
        <end position="618"/>
    </location>
</feature>
<feature type="transmembrane region" description="Helical" evidence="12">
    <location>
        <begin position="246"/>
        <end position="271"/>
    </location>
</feature>
<evidence type="ECO:0000256" key="3">
    <source>
        <dbReference type="ARBA" id="ARBA00022614"/>
    </source>
</evidence>
<dbReference type="PROSITE" id="PS00109">
    <property type="entry name" value="PROTEIN_KINASE_TYR"/>
    <property type="match status" value="1"/>
</dbReference>
<dbReference type="FunFam" id="3.30.200.20:FF:000307">
    <property type="entry name" value="pollen receptor-like kinase 1"/>
    <property type="match status" value="1"/>
</dbReference>
<dbReference type="InterPro" id="IPR000719">
    <property type="entry name" value="Prot_kinase_dom"/>
</dbReference>
<dbReference type="Pfam" id="PF08263">
    <property type="entry name" value="LRRNT_2"/>
    <property type="match status" value="1"/>
</dbReference>
<proteinExistence type="predicted"/>
<dbReference type="STRING" id="1088818.A0A2I0AE31"/>
<comment type="subcellular location">
    <subcellularLocation>
        <location evidence="1">Membrane</location>
    </subcellularLocation>
</comment>
<organism evidence="15 16">
    <name type="scientific">Apostasia shenzhenica</name>
    <dbReference type="NCBI Taxonomy" id="1088818"/>
    <lineage>
        <taxon>Eukaryota</taxon>
        <taxon>Viridiplantae</taxon>
        <taxon>Streptophyta</taxon>
        <taxon>Embryophyta</taxon>
        <taxon>Tracheophyta</taxon>
        <taxon>Spermatophyta</taxon>
        <taxon>Magnoliopsida</taxon>
        <taxon>Liliopsida</taxon>
        <taxon>Asparagales</taxon>
        <taxon>Orchidaceae</taxon>
        <taxon>Apostasioideae</taxon>
        <taxon>Apostasia</taxon>
    </lineage>
</organism>
<sequence>MTFLKSTILLFFILTAAGELSEDRAALLSFISQTPHSRRIQWSPSSSACGWVGVTCDANRTAVVELHLPAAGLAGPIPPETLGRLSSLRVLSLRANRLSSPLPLDLSNLAVLRHLYLQNNNLSGGFPPPILSLGNLTRLDISGNNFSGEIPITINNLNRLAGLFLQRNRFAGSLPNISIQRLTSFNASQNDLAGTIPDALQKFPASSFTGNLGLCGRPLPPCTPSAPSPAPLSGEHKSTKKLSTTAIIAIAVGAGVLAMMGLLLLLCCCYARRRRHKAKASSRPRPAATAAGAAVAADLGRPEETGMTSSSKEDIGRPAAFGRGGRESDRLVFVGGGYSFDLEDLLRASAEVLGKGSVGTSYKAVLEEGGSVVVKRLREVAAAKRDFLAAMEKLGKVENRNLLPIRAYYYSKDEKLVVTDFVDGGSLSSNLHGSRLSGRNATLSWESRKRVAMAAARGLAHLHATAGVVHGDVRASNVLLRSDPDEAALSDYGISQFFRAGSTPPAACGYRSPEFAATRRLTFKSDVYSFGILLLELLTGKSPDQVTLAGDEGVDLARWVQSVVREEWTAEVFDVELKKNESQEEEMLQMLQIAMACVELSPESRPVMADVVRTLEDIAGGVRASSGEVPPAGAGD</sequence>
<dbReference type="EMBL" id="KZ451989">
    <property type="protein sequence ID" value="PKA53765.1"/>
    <property type="molecule type" value="Genomic_DNA"/>
</dbReference>
<dbReference type="FunFam" id="3.80.10.10:FF:000234">
    <property type="entry name" value="Probable inactive receptor kinase RLK902"/>
    <property type="match status" value="1"/>
</dbReference>
<dbReference type="InterPro" id="IPR050994">
    <property type="entry name" value="At_inactive_RLKs"/>
</dbReference>
<dbReference type="SUPFAM" id="SSF56112">
    <property type="entry name" value="Protein kinase-like (PK-like)"/>
    <property type="match status" value="1"/>
</dbReference>
<dbReference type="SUPFAM" id="SSF52058">
    <property type="entry name" value="L domain-like"/>
    <property type="match status" value="1"/>
</dbReference>
<keyword evidence="15" id="KW-0675">Receptor</keyword>
<keyword evidence="8" id="KW-0067">ATP-binding</keyword>
<evidence type="ECO:0000313" key="15">
    <source>
        <dbReference type="EMBL" id="PKA53765.1"/>
    </source>
</evidence>
<dbReference type="PANTHER" id="PTHR48010">
    <property type="entry name" value="OS05G0588300 PROTEIN"/>
    <property type="match status" value="1"/>
</dbReference>
<dbReference type="Gene3D" id="1.10.510.10">
    <property type="entry name" value="Transferase(Phosphotransferase) domain 1"/>
    <property type="match status" value="1"/>
</dbReference>
<dbReference type="Pfam" id="PF00560">
    <property type="entry name" value="LRR_1"/>
    <property type="match status" value="1"/>
</dbReference>
<dbReference type="AlphaFoldDB" id="A0A2I0AE31"/>
<dbReference type="GO" id="GO:0005524">
    <property type="term" value="F:ATP binding"/>
    <property type="evidence" value="ECO:0007669"/>
    <property type="project" value="UniProtKB-KW"/>
</dbReference>
<protein>
    <submittedName>
        <fullName evidence="15">Putative inactive receptor kinase</fullName>
    </submittedName>
</protein>
<dbReference type="GO" id="GO:0004672">
    <property type="term" value="F:protein kinase activity"/>
    <property type="evidence" value="ECO:0007669"/>
    <property type="project" value="InterPro"/>
</dbReference>
<keyword evidence="7" id="KW-0547">Nucleotide-binding</keyword>
<evidence type="ECO:0000256" key="12">
    <source>
        <dbReference type="SAM" id="Phobius"/>
    </source>
</evidence>
<dbReference type="InterPro" id="IPR001245">
    <property type="entry name" value="Ser-Thr/Tyr_kinase_cat_dom"/>
</dbReference>
<feature type="compositionally biased region" description="Low complexity" evidence="11">
    <location>
        <begin position="283"/>
        <end position="297"/>
    </location>
</feature>
<dbReference type="PROSITE" id="PS50011">
    <property type="entry name" value="PROTEIN_KINASE_DOM"/>
    <property type="match status" value="1"/>
</dbReference>
<accession>A0A2I0AE31</accession>
<evidence type="ECO:0000256" key="2">
    <source>
        <dbReference type="ARBA" id="ARBA00022553"/>
    </source>
</evidence>
<dbReference type="Gene3D" id="3.80.10.10">
    <property type="entry name" value="Ribonuclease Inhibitor"/>
    <property type="match status" value="2"/>
</dbReference>
<dbReference type="Pfam" id="PF07714">
    <property type="entry name" value="PK_Tyr_Ser-Thr"/>
    <property type="match status" value="1"/>
</dbReference>
<dbReference type="GO" id="GO:0016020">
    <property type="term" value="C:membrane"/>
    <property type="evidence" value="ECO:0007669"/>
    <property type="project" value="UniProtKB-SubCell"/>
</dbReference>
<keyword evidence="15" id="KW-0808">Transferase</keyword>
<evidence type="ECO:0000256" key="1">
    <source>
        <dbReference type="ARBA" id="ARBA00004370"/>
    </source>
</evidence>
<name>A0A2I0AE31_9ASPA</name>
<evidence type="ECO:0000256" key="9">
    <source>
        <dbReference type="ARBA" id="ARBA00022989"/>
    </source>
</evidence>
<evidence type="ECO:0000256" key="5">
    <source>
        <dbReference type="ARBA" id="ARBA00022729"/>
    </source>
</evidence>
<keyword evidence="6" id="KW-0677">Repeat</keyword>
<keyword evidence="2" id="KW-0597">Phosphoprotein</keyword>
<evidence type="ECO:0000256" key="6">
    <source>
        <dbReference type="ARBA" id="ARBA00022737"/>
    </source>
</evidence>
<evidence type="ECO:0000256" key="4">
    <source>
        <dbReference type="ARBA" id="ARBA00022692"/>
    </source>
</evidence>
<gene>
    <name evidence="15" type="ORF">AXF42_Ash020686</name>
</gene>
<evidence type="ECO:0000256" key="8">
    <source>
        <dbReference type="ARBA" id="ARBA00022840"/>
    </source>
</evidence>
<dbReference type="InterPro" id="IPR008266">
    <property type="entry name" value="Tyr_kinase_AS"/>
</dbReference>
<dbReference type="InterPro" id="IPR001611">
    <property type="entry name" value="Leu-rich_rpt"/>
</dbReference>
<dbReference type="Proteomes" id="UP000236161">
    <property type="component" value="Unassembled WGS sequence"/>
</dbReference>
<keyword evidence="9 12" id="KW-1133">Transmembrane helix</keyword>
<keyword evidence="16" id="KW-1185">Reference proteome</keyword>
<feature type="chain" id="PRO_5014161044" evidence="13">
    <location>
        <begin position="19"/>
        <end position="636"/>
    </location>
</feature>
<dbReference type="Gene3D" id="3.30.200.20">
    <property type="entry name" value="Phosphorylase Kinase, domain 1"/>
    <property type="match status" value="1"/>
</dbReference>
<evidence type="ECO:0000256" key="13">
    <source>
        <dbReference type="SAM" id="SignalP"/>
    </source>
</evidence>
<dbReference type="InterPro" id="IPR013210">
    <property type="entry name" value="LRR_N_plant-typ"/>
</dbReference>
<feature type="signal peptide" evidence="13">
    <location>
        <begin position="1"/>
        <end position="18"/>
    </location>
</feature>
<reference evidence="15 16" key="1">
    <citation type="journal article" date="2017" name="Nature">
        <title>The Apostasia genome and the evolution of orchids.</title>
        <authorList>
            <person name="Zhang G.Q."/>
            <person name="Liu K.W."/>
            <person name="Li Z."/>
            <person name="Lohaus R."/>
            <person name="Hsiao Y.Y."/>
            <person name="Niu S.C."/>
            <person name="Wang J.Y."/>
            <person name="Lin Y.C."/>
            <person name="Xu Q."/>
            <person name="Chen L.J."/>
            <person name="Yoshida K."/>
            <person name="Fujiwara S."/>
            <person name="Wang Z.W."/>
            <person name="Zhang Y.Q."/>
            <person name="Mitsuda N."/>
            <person name="Wang M."/>
            <person name="Liu G.H."/>
            <person name="Pecoraro L."/>
            <person name="Huang H.X."/>
            <person name="Xiao X.J."/>
            <person name="Lin M."/>
            <person name="Wu X.Y."/>
            <person name="Wu W.L."/>
            <person name="Chen Y.Y."/>
            <person name="Chang S.B."/>
            <person name="Sakamoto S."/>
            <person name="Ohme-Takagi M."/>
            <person name="Yagi M."/>
            <person name="Zeng S.J."/>
            <person name="Shen C.Y."/>
            <person name="Yeh C.M."/>
            <person name="Luo Y.B."/>
            <person name="Tsai W.C."/>
            <person name="Van de Peer Y."/>
            <person name="Liu Z.J."/>
        </authorList>
    </citation>
    <scope>NUCLEOTIDE SEQUENCE [LARGE SCALE GENOMIC DNA]</scope>
    <source>
        <strain evidence="16">cv. Shenzhen</strain>
        <tissue evidence="15">Stem</tissue>
    </source>
</reference>
<feature type="region of interest" description="Disordered" evidence="11">
    <location>
        <begin position="279"/>
        <end position="322"/>
    </location>
</feature>
<evidence type="ECO:0000256" key="7">
    <source>
        <dbReference type="ARBA" id="ARBA00022741"/>
    </source>
</evidence>
<dbReference type="InterPro" id="IPR032675">
    <property type="entry name" value="LRR_dom_sf"/>
</dbReference>
<dbReference type="PANTHER" id="PTHR48010:SF55">
    <property type="entry name" value="OS01G0607900 PROTEIN"/>
    <property type="match status" value="1"/>
</dbReference>
<keyword evidence="3" id="KW-0433">Leucine-rich repeat</keyword>
<keyword evidence="5 13" id="KW-0732">Signal</keyword>
<keyword evidence="15" id="KW-0418">Kinase</keyword>
<dbReference type="FunFam" id="1.10.510.10:FF:000095">
    <property type="entry name" value="protein STRUBBELIG-RECEPTOR FAMILY 8"/>
    <property type="match status" value="1"/>
</dbReference>
<evidence type="ECO:0000256" key="11">
    <source>
        <dbReference type="SAM" id="MobiDB-lite"/>
    </source>
</evidence>
<dbReference type="Pfam" id="PF13855">
    <property type="entry name" value="LRR_8"/>
    <property type="match status" value="1"/>
</dbReference>